<evidence type="ECO:0000256" key="1">
    <source>
        <dbReference type="SAM" id="Phobius"/>
    </source>
</evidence>
<gene>
    <name evidence="2" type="ORF">SDC9_32541</name>
</gene>
<keyword evidence="1" id="KW-0472">Membrane</keyword>
<keyword evidence="1" id="KW-1133">Transmembrane helix</keyword>
<evidence type="ECO:0000313" key="2">
    <source>
        <dbReference type="EMBL" id="MPL86559.1"/>
    </source>
</evidence>
<name>A0A644V5F9_9ZZZZ</name>
<comment type="caution">
    <text evidence="2">The sequence shown here is derived from an EMBL/GenBank/DDBJ whole genome shotgun (WGS) entry which is preliminary data.</text>
</comment>
<sequence length="52" mass="5951">MKINKEVINVLILAILFILIVVAGGVFGFIDFLSYCHKERKALKKIDEKYPV</sequence>
<accession>A0A644V5F9</accession>
<reference evidence="2" key="1">
    <citation type="submission" date="2019-08" db="EMBL/GenBank/DDBJ databases">
        <authorList>
            <person name="Kucharzyk K."/>
            <person name="Murdoch R.W."/>
            <person name="Higgins S."/>
            <person name="Loffler F."/>
        </authorList>
    </citation>
    <scope>NUCLEOTIDE SEQUENCE</scope>
</reference>
<protein>
    <submittedName>
        <fullName evidence="2">Uncharacterized protein</fullName>
    </submittedName>
</protein>
<proteinExistence type="predicted"/>
<dbReference type="AlphaFoldDB" id="A0A644V5F9"/>
<organism evidence="2">
    <name type="scientific">bioreactor metagenome</name>
    <dbReference type="NCBI Taxonomy" id="1076179"/>
    <lineage>
        <taxon>unclassified sequences</taxon>
        <taxon>metagenomes</taxon>
        <taxon>ecological metagenomes</taxon>
    </lineage>
</organism>
<feature type="transmembrane region" description="Helical" evidence="1">
    <location>
        <begin position="12"/>
        <end position="35"/>
    </location>
</feature>
<keyword evidence="1" id="KW-0812">Transmembrane</keyword>
<dbReference type="EMBL" id="VSSQ01000223">
    <property type="protein sequence ID" value="MPL86559.1"/>
    <property type="molecule type" value="Genomic_DNA"/>
</dbReference>